<feature type="signal peptide" evidence="2">
    <location>
        <begin position="1"/>
        <end position="25"/>
    </location>
</feature>
<feature type="compositionally biased region" description="Basic and acidic residues" evidence="1">
    <location>
        <begin position="141"/>
        <end position="150"/>
    </location>
</feature>
<name>A0A5B7D1B3_PORTR</name>
<accession>A0A5B7D1B3</accession>
<evidence type="ECO:0000256" key="2">
    <source>
        <dbReference type="SAM" id="SignalP"/>
    </source>
</evidence>
<feature type="compositionally biased region" description="Polar residues" evidence="1">
    <location>
        <begin position="444"/>
        <end position="473"/>
    </location>
</feature>
<proteinExistence type="predicted"/>
<feature type="compositionally biased region" description="Low complexity" evidence="1">
    <location>
        <begin position="352"/>
        <end position="365"/>
    </location>
</feature>
<evidence type="ECO:0000313" key="4">
    <source>
        <dbReference type="Proteomes" id="UP000324222"/>
    </source>
</evidence>
<keyword evidence="2" id="KW-0732">Signal</keyword>
<feature type="region of interest" description="Disordered" evidence="1">
    <location>
        <begin position="444"/>
        <end position="495"/>
    </location>
</feature>
<dbReference type="OrthoDB" id="6366340at2759"/>
<evidence type="ECO:0000256" key="1">
    <source>
        <dbReference type="SAM" id="MobiDB-lite"/>
    </source>
</evidence>
<feature type="region of interest" description="Disordered" evidence="1">
    <location>
        <begin position="129"/>
        <end position="182"/>
    </location>
</feature>
<organism evidence="3 4">
    <name type="scientific">Portunus trituberculatus</name>
    <name type="common">Swimming crab</name>
    <name type="synonym">Neptunus trituberculatus</name>
    <dbReference type="NCBI Taxonomy" id="210409"/>
    <lineage>
        <taxon>Eukaryota</taxon>
        <taxon>Metazoa</taxon>
        <taxon>Ecdysozoa</taxon>
        <taxon>Arthropoda</taxon>
        <taxon>Crustacea</taxon>
        <taxon>Multicrustacea</taxon>
        <taxon>Malacostraca</taxon>
        <taxon>Eumalacostraca</taxon>
        <taxon>Eucarida</taxon>
        <taxon>Decapoda</taxon>
        <taxon>Pleocyemata</taxon>
        <taxon>Brachyura</taxon>
        <taxon>Eubrachyura</taxon>
        <taxon>Portunoidea</taxon>
        <taxon>Portunidae</taxon>
        <taxon>Portuninae</taxon>
        <taxon>Portunus</taxon>
    </lineage>
</organism>
<sequence length="506" mass="55721">MSLSLQQVFLALVCWCLWKRSFTEGRDLPFLAEEYLGRLDACSCVPVTHSCTDEFVAIPLLTAHSQPVKVCAQGTRLCCQETAALKTSTFNIVENLNYLLVKVPPGFHRGLLRHLPGYLSGLSRRLAPTQKEVDAGDGDGDDRNIARQEVGDEPEGDAGGSLLERTEDAVTTDDSTSSFIHGDDTVTEWNETEWTKGDELYTRGMENSTLNPIINHTDAYPFTATPESNTHGDMNVLTRTFSLREPPSVSTECFTGTCHEDFPPSNVDVDAAMNMSVGVKATKMSKQTESMFHIDNVTLDNVTQNHTNTSSLTQGQATTPFHKPKQVTTLRQNELMFTSESMTMQHSDTLDQNTTTSSPTQDQSTEPYKQEHVTTPILVHNESVFPSENVTIEHHATQDQTTTFTLEQNVSSSTQEPNMRSNAFILIARVNEPVLYSENETTMEIDSATSTSPSQAPFPNTTPRPDSTATDASTTIHMPPSTTTTTAPTTTTTVNASPGFWEWLFG</sequence>
<dbReference type="EMBL" id="VSRR010000402">
    <property type="protein sequence ID" value="MPC15105.1"/>
    <property type="molecule type" value="Genomic_DNA"/>
</dbReference>
<feature type="region of interest" description="Disordered" evidence="1">
    <location>
        <begin position="345"/>
        <end position="370"/>
    </location>
</feature>
<evidence type="ECO:0000313" key="3">
    <source>
        <dbReference type="EMBL" id="MPC15105.1"/>
    </source>
</evidence>
<dbReference type="Proteomes" id="UP000324222">
    <property type="component" value="Unassembled WGS sequence"/>
</dbReference>
<keyword evidence="4" id="KW-1185">Reference proteome</keyword>
<feature type="chain" id="PRO_5022895452" evidence="2">
    <location>
        <begin position="26"/>
        <end position="506"/>
    </location>
</feature>
<gene>
    <name evidence="3" type="ORF">E2C01_007887</name>
</gene>
<protein>
    <submittedName>
        <fullName evidence="3">Uncharacterized protein</fullName>
    </submittedName>
</protein>
<feature type="compositionally biased region" description="Low complexity" evidence="1">
    <location>
        <begin position="474"/>
        <end position="493"/>
    </location>
</feature>
<dbReference type="AlphaFoldDB" id="A0A5B7D1B3"/>
<comment type="caution">
    <text evidence="3">The sequence shown here is derived from an EMBL/GenBank/DDBJ whole genome shotgun (WGS) entry which is preliminary data.</text>
</comment>
<reference evidence="3 4" key="1">
    <citation type="submission" date="2019-05" db="EMBL/GenBank/DDBJ databases">
        <title>Another draft genome of Portunus trituberculatus and its Hox gene families provides insights of decapod evolution.</title>
        <authorList>
            <person name="Jeong J.-H."/>
            <person name="Song I."/>
            <person name="Kim S."/>
            <person name="Choi T."/>
            <person name="Kim D."/>
            <person name="Ryu S."/>
            <person name="Kim W."/>
        </authorList>
    </citation>
    <scope>NUCLEOTIDE SEQUENCE [LARGE SCALE GENOMIC DNA]</scope>
    <source>
        <tissue evidence="3">Muscle</tissue>
    </source>
</reference>